<reference evidence="6 7" key="1">
    <citation type="journal article" date="2018" name="New Phytol.">
        <title>Phylogenomics of Endogonaceae and evolution of mycorrhizas within Mucoromycota.</title>
        <authorList>
            <person name="Chang Y."/>
            <person name="Desiro A."/>
            <person name="Na H."/>
            <person name="Sandor L."/>
            <person name="Lipzen A."/>
            <person name="Clum A."/>
            <person name="Barry K."/>
            <person name="Grigoriev I.V."/>
            <person name="Martin F.M."/>
            <person name="Stajich J.E."/>
            <person name="Smith M.E."/>
            <person name="Bonito G."/>
            <person name="Spatafora J.W."/>
        </authorList>
    </citation>
    <scope>NUCLEOTIDE SEQUENCE [LARGE SCALE GENOMIC DNA]</scope>
    <source>
        <strain evidence="6 7">AD002</strain>
    </source>
</reference>
<dbReference type="SMART" id="SM00184">
    <property type="entry name" value="RING"/>
    <property type="match status" value="1"/>
</dbReference>
<gene>
    <name evidence="6" type="ORF">BC938DRAFT_480438</name>
</gene>
<dbReference type="Gene3D" id="3.30.40.10">
    <property type="entry name" value="Zinc/RING finger domain, C3HC4 (zinc finger)"/>
    <property type="match status" value="1"/>
</dbReference>
<accession>A0A433QIK0</accession>
<dbReference type="EMBL" id="RBNJ01004913">
    <property type="protein sequence ID" value="RUS29625.1"/>
    <property type="molecule type" value="Genomic_DNA"/>
</dbReference>
<evidence type="ECO:0000313" key="6">
    <source>
        <dbReference type="EMBL" id="RUS29625.1"/>
    </source>
</evidence>
<proteinExistence type="predicted"/>
<name>A0A433QIK0_9FUNG</name>
<dbReference type="GO" id="GO:0008270">
    <property type="term" value="F:zinc ion binding"/>
    <property type="evidence" value="ECO:0007669"/>
    <property type="project" value="UniProtKB-KW"/>
</dbReference>
<dbReference type="Proteomes" id="UP000274822">
    <property type="component" value="Unassembled WGS sequence"/>
</dbReference>
<dbReference type="InterPro" id="IPR013083">
    <property type="entry name" value="Znf_RING/FYVE/PHD"/>
</dbReference>
<organism evidence="6 7">
    <name type="scientific">Jimgerdemannia flammicorona</name>
    <dbReference type="NCBI Taxonomy" id="994334"/>
    <lineage>
        <taxon>Eukaryota</taxon>
        <taxon>Fungi</taxon>
        <taxon>Fungi incertae sedis</taxon>
        <taxon>Mucoromycota</taxon>
        <taxon>Mucoromycotina</taxon>
        <taxon>Endogonomycetes</taxon>
        <taxon>Endogonales</taxon>
        <taxon>Endogonaceae</taxon>
        <taxon>Jimgerdemannia</taxon>
    </lineage>
</organism>
<dbReference type="PANTHER" id="PTHR23327">
    <property type="entry name" value="RING FINGER PROTEIN 127"/>
    <property type="match status" value="1"/>
</dbReference>
<dbReference type="PANTHER" id="PTHR23327:SF51">
    <property type="entry name" value="TRANSCRIPTIONAL REGULATOR OF YEAST FORM ADHERENCE 3"/>
    <property type="match status" value="1"/>
</dbReference>
<dbReference type="AlphaFoldDB" id="A0A433QIK0"/>
<dbReference type="InterPro" id="IPR001841">
    <property type="entry name" value="Znf_RING"/>
</dbReference>
<keyword evidence="2 4" id="KW-0863">Zinc-finger</keyword>
<evidence type="ECO:0000256" key="4">
    <source>
        <dbReference type="PROSITE-ProRule" id="PRU00175"/>
    </source>
</evidence>
<keyword evidence="3" id="KW-0862">Zinc</keyword>
<dbReference type="SUPFAM" id="SSF57850">
    <property type="entry name" value="RING/U-box"/>
    <property type="match status" value="1"/>
</dbReference>
<dbReference type="InterPro" id="IPR017907">
    <property type="entry name" value="Znf_RING_CS"/>
</dbReference>
<sequence length="279" mass="32035">MLRTSQGFLLHHYYLTGRREIVDCYLRSGFAENRGDTFEVKFQNFQNAIGTYHKGKTLQTSRSKALFAHFIKIHNEILTLHRRMETIPNMLKNTLLRHDERTGLRKQPLTNEDHFYFEQSRAFDHVASRMGAIIPLGKTSHHTPKLLDLQNPVFSLLNVMETNMNTIVPQATDYSCPICLSILRKPIRLSCGHLFCLRCMVKAQAQTLTHCPLCRSENAIIKAHAGNLDVALENFVKLYFPKELAEKTKLDAYEQDRENYAKFCQEISISSGNSECVIG</sequence>
<evidence type="ECO:0000256" key="1">
    <source>
        <dbReference type="ARBA" id="ARBA00022723"/>
    </source>
</evidence>
<dbReference type="PROSITE" id="PS00518">
    <property type="entry name" value="ZF_RING_1"/>
    <property type="match status" value="1"/>
</dbReference>
<evidence type="ECO:0000259" key="5">
    <source>
        <dbReference type="PROSITE" id="PS50089"/>
    </source>
</evidence>
<evidence type="ECO:0000313" key="7">
    <source>
        <dbReference type="Proteomes" id="UP000274822"/>
    </source>
</evidence>
<evidence type="ECO:0000256" key="3">
    <source>
        <dbReference type="ARBA" id="ARBA00022833"/>
    </source>
</evidence>
<keyword evidence="7" id="KW-1185">Reference proteome</keyword>
<protein>
    <recommendedName>
        <fullName evidence="5">RING-type domain-containing protein</fullName>
    </recommendedName>
</protein>
<dbReference type="Pfam" id="PF15227">
    <property type="entry name" value="zf-C3HC4_4"/>
    <property type="match status" value="1"/>
</dbReference>
<feature type="domain" description="RING-type" evidence="5">
    <location>
        <begin position="176"/>
        <end position="215"/>
    </location>
</feature>
<keyword evidence="1" id="KW-0479">Metal-binding</keyword>
<dbReference type="PROSITE" id="PS50089">
    <property type="entry name" value="ZF_RING_2"/>
    <property type="match status" value="1"/>
</dbReference>
<evidence type="ECO:0000256" key="2">
    <source>
        <dbReference type="ARBA" id="ARBA00022771"/>
    </source>
</evidence>
<comment type="caution">
    <text evidence="6">The sequence shown here is derived from an EMBL/GenBank/DDBJ whole genome shotgun (WGS) entry which is preliminary data.</text>
</comment>